<evidence type="ECO:0000256" key="1">
    <source>
        <dbReference type="SAM" id="Phobius"/>
    </source>
</evidence>
<evidence type="ECO:0000313" key="3">
    <source>
        <dbReference type="Proteomes" id="UP000547209"/>
    </source>
</evidence>
<feature type="transmembrane region" description="Helical" evidence="1">
    <location>
        <begin position="125"/>
        <end position="144"/>
    </location>
</feature>
<dbReference type="AlphaFoldDB" id="A0A7X0RWX6"/>
<reference evidence="2 3" key="1">
    <citation type="submission" date="2020-08" db="EMBL/GenBank/DDBJ databases">
        <title>Cohnella phylogeny.</title>
        <authorList>
            <person name="Dunlap C."/>
        </authorList>
    </citation>
    <scope>NUCLEOTIDE SEQUENCE [LARGE SCALE GENOMIC DNA]</scope>
    <source>
        <strain evidence="2 3">DSM 28246</strain>
    </source>
</reference>
<dbReference type="PANTHER" id="PTHR35337:SF1">
    <property type="entry name" value="SLR1478 PROTEIN"/>
    <property type="match status" value="1"/>
</dbReference>
<keyword evidence="1" id="KW-0472">Membrane</keyword>
<keyword evidence="1" id="KW-1133">Transmembrane helix</keyword>
<evidence type="ECO:0000313" key="2">
    <source>
        <dbReference type="EMBL" id="MBB6675095.1"/>
    </source>
</evidence>
<dbReference type="Pfam" id="PF01944">
    <property type="entry name" value="SpoIIM"/>
    <property type="match status" value="1"/>
</dbReference>
<dbReference type="EMBL" id="JACJVP010000061">
    <property type="protein sequence ID" value="MBB6675095.1"/>
    <property type="molecule type" value="Genomic_DNA"/>
</dbReference>
<dbReference type="InterPro" id="IPR002798">
    <property type="entry name" value="SpoIIM-like"/>
</dbReference>
<keyword evidence="1" id="KW-0812">Transmembrane</keyword>
<dbReference type="Proteomes" id="UP000547209">
    <property type="component" value="Unassembled WGS sequence"/>
</dbReference>
<feature type="transmembrane region" description="Helical" evidence="1">
    <location>
        <begin position="178"/>
        <end position="201"/>
    </location>
</feature>
<proteinExistence type="predicted"/>
<keyword evidence="3" id="KW-1185">Reference proteome</keyword>
<feature type="transmembrane region" description="Helical" evidence="1">
    <location>
        <begin position="82"/>
        <end position="105"/>
    </location>
</feature>
<name>A0A7X0RWX6_9BACL</name>
<sequence length="203" mass="21946">MFSRLALKQTWAETRPYVIFAVILFFAGVMVGGAAHGSLGWLDSQIAALEKLADKASSSAHPRLTFFKTILENNMYKTILSLYLGLVAAIMPILMLVLNGVVLGYLFGLAADGGANVWMIFVKGILPHGIFELPAIFLACGYGIRLGIQVIRGIGGSLFGRADPWASVSRMLKMSVPVVLFIAALLLIAALLESTLTYWLVRA</sequence>
<dbReference type="RefSeq" id="WP_185672951.1">
    <property type="nucleotide sequence ID" value="NZ_JACJVP010000061.1"/>
</dbReference>
<dbReference type="PANTHER" id="PTHR35337">
    <property type="entry name" value="SLR1478 PROTEIN"/>
    <property type="match status" value="1"/>
</dbReference>
<protein>
    <submittedName>
        <fullName evidence="2">Stage II sporulation protein M</fullName>
    </submittedName>
</protein>
<comment type="caution">
    <text evidence="2">The sequence shown here is derived from an EMBL/GenBank/DDBJ whole genome shotgun (WGS) entry which is preliminary data.</text>
</comment>
<accession>A0A7X0RWX6</accession>
<gene>
    <name evidence="2" type="ORF">H7C19_30975</name>
</gene>
<organism evidence="2 3">
    <name type="scientific">Cohnella nanjingensis</name>
    <dbReference type="NCBI Taxonomy" id="1387779"/>
    <lineage>
        <taxon>Bacteria</taxon>
        <taxon>Bacillati</taxon>
        <taxon>Bacillota</taxon>
        <taxon>Bacilli</taxon>
        <taxon>Bacillales</taxon>
        <taxon>Paenibacillaceae</taxon>
        <taxon>Cohnella</taxon>
    </lineage>
</organism>
<feature type="transmembrane region" description="Helical" evidence="1">
    <location>
        <begin position="17"/>
        <end position="42"/>
    </location>
</feature>